<dbReference type="GO" id="GO:0046872">
    <property type="term" value="F:metal ion binding"/>
    <property type="evidence" value="ECO:0007669"/>
    <property type="project" value="UniProtKB-KW"/>
</dbReference>
<dbReference type="PANTHER" id="PTHR11474">
    <property type="entry name" value="TYROSINASE FAMILY MEMBER"/>
    <property type="match status" value="1"/>
</dbReference>
<organism evidence="4 5">
    <name type="scientific">Penicillium malachiteum</name>
    <dbReference type="NCBI Taxonomy" id="1324776"/>
    <lineage>
        <taxon>Eukaryota</taxon>
        <taxon>Fungi</taxon>
        <taxon>Dikarya</taxon>
        <taxon>Ascomycota</taxon>
        <taxon>Pezizomycotina</taxon>
        <taxon>Eurotiomycetes</taxon>
        <taxon>Eurotiomycetidae</taxon>
        <taxon>Eurotiales</taxon>
        <taxon>Aspergillaceae</taxon>
        <taxon>Penicillium</taxon>
    </lineage>
</organism>
<keyword evidence="1" id="KW-0479">Metal-binding</keyword>
<protein>
    <recommendedName>
        <fullName evidence="3">Tyrosinase copper-binding domain-containing protein</fullName>
    </recommendedName>
</protein>
<gene>
    <name evidence="4" type="ORF">N7493_007018</name>
</gene>
<dbReference type="InterPro" id="IPR008922">
    <property type="entry name" value="Di-copper_centre_dom_sf"/>
</dbReference>
<evidence type="ECO:0000256" key="2">
    <source>
        <dbReference type="ARBA" id="ARBA00023008"/>
    </source>
</evidence>
<dbReference type="InterPro" id="IPR050316">
    <property type="entry name" value="Tyrosinase/Hemocyanin"/>
</dbReference>
<reference evidence="4" key="1">
    <citation type="journal article" date="2023" name="IMA Fungus">
        <title>Comparative genomic study of the Penicillium genus elucidates a diverse pangenome and 15 lateral gene transfer events.</title>
        <authorList>
            <person name="Petersen C."/>
            <person name="Sorensen T."/>
            <person name="Nielsen M.R."/>
            <person name="Sondergaard T.E."/>
            <person name="Sorensen J.L."/>
            <person name="Fitzpatrick D.A."/>
            <person name="Frisvad J.C."/>
            <person name="Nielsen K.L."/>
        </authorList>
    </citation>
    <scope>NUCLEOTIDE SEQUENCE</scope>
    <source>
        <strain evidence="4">IBT 17514</strain>
    </source>
</reference>
<dbReference type="EMBL" id="JAQJAN010000009">
    <property type="protein sequence ID" value="KAJ5720140.1"/>
    <property type="molecule type" value="Genomic_DNA"/>
</dbReference>
<dbReference type="InterPro" id="IPR002227">
    <property type="entry name" value="Tyrosinase_Cu-bd"/>
</dbReference>
<accession>A0AAD6HJZ9</accession>
<dbReference type="Gene3D" id="1.10.1280.10">
    <property type="entry name" value="Di-copper center containing domain from catechol oxidase"/>
    <property type="match status" value="1"/>
</dbReference>
<name>A0AAD6HJZ9_9EURO</name>
<keyword evidence="2" id="KW-0186">Copper</keyword>
<dbReference type="Proteomes" id="UP001215712">
    <property type="component" value="Unassembled WGS sequence"/>
</dbReference>
<feature type="domain" description="Tyrosinase copper-binding" evidence="3">
    <location>
        <begin position="90"/>
        <end position="101"/>
    </location>
</feature>
<dbReference type="PRINTS" id="PR00092">
    <property type="entry name" value="TYROSINASE"/>
</dbReference>
<dbReference type="SUPFAM" id="SSF48056">
    <property type="entry name" value="Di-copper centre-containing domain"/>
    <property type="match status" value="1"/>
</dbReference>
<dbReference type="GO" id="GO:0016491">
    <property type="term" value="F:oxidoreductase activity"/>
    <property type="evidence" value="ECO:0007669"/>
    <property type="project" value="InterPro"/>
</dbReference>
<keyword evidence="5" id="KW-1185">Reference proteome</keyword>
<proteinExistence type="predicted"/>
<evidence type="ECO:0000313" key="4">
    <source>
        <dbReference type="EMBL" id="KAJ5720140.1"/>
    </source>
</evidence>
<evidence type="ECO:0000256" key="1">
    <source>
        <dbReference type="ARBA" id="ARBA00022723"/>
    </source>
</evidence>
<comment type="caution">
    <text evidence="4">The sequence shown here is derived from an EMBL/GenBank/DDBJ whole genome shotgun (WGS) entry which is preliminary data.</text>
</comment>
<dbReference type="Pfam" id="PF00264">
    <property type="entry name" value="Tyrosinase"/>
    <property type="match status" value="1"/>
</dbReference>
<reference evidence="4" key="2">
    <citation type="submission" date="2023-01" db="EMBL/GenBank/DDBJ databases">
        <authorList>
            <person name="Petersen C."/>
        </authorList>
    </citation>
    <scope>NUCLEOTIDE SEQUENCE</scope>
    <source>
        <strain evidence="4">IBT 17514</strain>
    </source>
</reference>
<sequence length="141" mass="16067">MQDLDSQCVQDGPFKNLGLHMETGNNYADYCLSRSFDFSSLEGGNRTNIEAFYQQPTYDDAWPCYFFHPHAARHTGTGGVMTNVNQCPGDPVFFLHHAYLDRLWWRWQQADLPARLYEMGGINVLDATALELIGESPVSVW</sequence>
<evidence type="ECO:0000313" key="5">
    <source>
        <dbReference type="Proteomes" id="UP001215712"/>
    </source>
</evidence>
<dbReference type="PROSITE" id="PS00498">
    <property type="entry name" value="TYROSINASE_2"/>
    <property type="match status" value="1"/>
</dbReference>
<dbReference type="AlphaFoldDB" id="A0AAD6HJZ9"/>
<evidence type="ECO:0000259" key="3">
    <source>
        <dbReference type="PROSITE" id="PS00498"/>
    </source>
</evidence>
<dbReference type="PANTHER" id="PTHR11474:SF126">
    <property type="entry name" value="TYROSINASE-LIKE PROTEIN TYR-1-RELATED"/>
    <property type="match status" value="1"/>
</dbReference>